<sequence length="252" mass="29146">MASFAYLILCSLLLFYVNCQELNVNKNLGESNYKEAIFTYPPQILSERDIPVCANEKDELIACNVVNQRYFYPPTIERLCRCPDRSECPWEFSEYKTVQRKEGRFKKIADQNTVMLSSRSQLKFCNEVSSLEKCTKSLNETALKVVFMEPNVRRILTQCHCPAFKRWILISDDSKEFSNGTILRTLSYSCDKLPKCNEGELCGHVRQDTYSTYFLCSCPLKTLCYPPNMKDVYNVSELFYTGPAIKAYCVKT</sequence>
<evidence type="ECO:0000256" key="1">
    <source>
        <dbReference type="SAM" id="SignalP"/>
    </source>
</evidence>
<evidence type="ECO:0000313" key="3">
    <source>
        <dbReference type="Proteomes" id="UP000708208"/>
    </source>
</evidence>
<comment type="caution">
    <text evidence="2">The sequence shown here is derived from an EMBL/GenBank/DDBJ whole genome shotgun (WGS) entry which is preliminary data.</text>
</comment>
<protein>
    <submittedName>
        <fullName evidence="2">Uncharacterized protein</fullName>
    </submittedName>
</protein>
<name>A0A8J2PK76_9HEXA</name>
<reference evidence="2" key="1">
    <citation type="submission" date="2021-06" db="EMBL/GenBank/DDBJ databases">
        <authorList>
            <person name="Hodson N. C."/>
            <person name="Mongue J. A."/>
            <person name="Jaron S. K."/>
        </authorList>
    </citation>
    <scope>NUCLEOTIDE SEQUENCE</scope>
</reference>
<accession>A0A8J2PK76</accession>
<gene>
    <name evidence="2" type="ORF">AFUS01_LOCUS43424</name>
</gene>
<feature type="signal peptide" evidence="1">
    <location>
        <begin position="1"/>
        <end position="19"/>
    </location>
</feature>
<dbReference type="EMBL" id="CAJVCH010570040">
    <property type="protein sequence ID" value="CAG7833848.1"/>
    <property type="molecule type" value="Genomic_DNA"/>
</dbReference>
<dbReference type="OrthoDB" id="121932at2759"/>
<feature type="chain" id="PRO_5035157801" evidence="1">
    <location>
        <begin position="20"/>
        <end position="252"/>
    </location>
</feature>
<keyword evidence="1" id="KW-0732">Signal</keyword>
<proteinExistence type="predicted"/>
<dbReference type="AlphaFoldDB" id="A0A8J2PK76"/>
<dbReference type="Proteomes" id="UP000708208">
    <property type="component" value="Unassembled WGS sequence"/>
</dbReference>
<organism evidence="2 3">
    <name type="scientific">Allacma fusca</name>
    <dbReference type="NCBI Taxonomy" id="39272"/>
    <lineage>
        <taxon>Eukaryota</taxon>
        <taxon>Metazoa</taxon>
        <taxon>Ecdysozoa</taxon>
        <taxon>Arthropoda</taxon>
        <taxon>Hexapoda</taxon>
        <taxon>Collembola</taxon>
        <taxon>Symphypleona</taxon>
        <taxon>Sminthuridae</taxon>
        <taxon>Allacma</taxon>
    </lineage>
</organism>
<evidence type="ECO:0000313" key="2">
    <source>
        <dbReference type="EMBL" id="CAG7833848.1"/>
    </source>
</evidence>
<keyword evidence="3" id="KW-1185">Reference proteome</keyword>